<dbReference type="VEuPathDB" id="TriTrypDB:TRSC58_06932"/>
<gene>
    <name evidence="1" type="ORF">TRSC58_06932</name>
</gene>
<reference evidence="1 2" key="1">
    <citation type="submission" date="2013-07" db="EMBL/GenBank/DDBJ databases">
        <authorList>
            <person name="Stoco P.H."/>
            <person name="Wagner G."/>
            <person name="Gerber A."/>
            <person name="Zaha A."/>
            <person name="Thompson C."/>
            <person name="Bartholomeu D.C."/>
            <person name="Luckemeyer D.D."/>
            <person name="Bahia D."/>
            <person name="Loreto E."/>
            <person name="Prestes E.B."/>
            <person name="Lima F.M."/>
            <person name="Rodrigues-Luiz G."/>
            <person name="Vallejo G.A."/>
            <person name="Filho J.F."/>
            <person name="Monteiro K.M."/>
            <person name="Tyler K.M."/>
            <person name="de Almeida L.G."/>
            <person name="Ortiz M.F."/>
            <person name="Siervo M.A."/>
            <person name="de Moraes M.H."/>
            <person name="Cunha O.L."/>
            <person name="Mendonca-Neto R."/>
            <person name="Silva R."/>
            <person name="Teixeira S.M."/>
            <person name="Murta S.M."/>
            <person name="Sincero T.C."/>
            <person name="Mendes T.A."/>
            <person name="Urmenyi T.P."/>
            <person name="Silva V.G."/>
            <person name="da Rocha W.D."/>
            <person name="Andersson B."/>
            <person name="Romanha A.J."/>
            <person name="Steindel M."/>
            <person name="de Vasconcelos A.T."/>
            <person name="Grisard E.C."/>
        </authorList>
    </citation>
    <scope>NUCLEOTIDE SEQUENCE [LARGE SCALE GENOMIC DNA]</scope>
    <source>
        <strain evidence="1 2">SC58</strain>
    </source>
</reference>
<comment type="caution">
    <text evidence="1">The sequence shown here is derived from an EMBL/GenBank/DDBJ whole genome shotgun (WGS) entry which is preliminary data.</text>
</comment>
<organism evidence="1 2">
    <name type="scientific">Trypanosoma rangeli SC58</name>
    <dbReference type="NCBI Taxonomy" id="429131"/>
    <lineage>
        <taxon>Eukaryota</taxon>
        <taxon>Discoba</taxon>
        <taxon>Euglenozoa</taxon>
        <taxon>Kinetoplastea</taxon>
        <taxon>Metakinetoplastina</taxon>
        <taxon>Trypanosomatida</taxon>
        <taxon>Trypanosomatidae</taxon>
        <taxon>Trypanosoma</taxon>
        <taxon>Herpetosoma</taxon>
    </lineage>
</organism>
<protein>
    <submittedName>
        <fullName evidence="1">Uncharacterized protein</fullName>
    </submittedName>
</protein>
<dbReference type="AlphaFoldDB" id="A0A061IU67"/>
<accession>A0A061IU67</accession>
<evidence type="ECO:0000313" key="2">
    <source>
        <dbReference type="Proteomes" id="UP000031737"/>
    </source>
</evidence>
<sequence>MDCEELILLIEQCYERSCRKRRMLCWNFSGLLCTNSAEVIDLIRSSLLSMELPMARGMRVASFSLLVSGTIKGFSVGDPLGILGSLLACRVFSTLRNFLKDEQHSFFLQRNILQAVAEIKQWIMCVTNCGSFYQFKSPLEKRSTVQLVESVLRTTQALDERCCFEILAQLFVVMALQQKKLFFVPSIGHSDLIYDVSAYSGEFSDVRLVFDHAILLPVSLSLEAQLLLLDSDDRRGSIILFSCSLLIDDSELELFVDLIRSLHISFLASQRILCPALKETLFEMNIVPLERLSLTHSSVVQAVTGATPFHSLSEFVMWMKSIETGNVCVHVGEVEKVVTLNDGRIWIYGNGNIATVVVPIRNPFALNAIIRDCEHASHVACAILRGFAGHDLDSTGVYGAFFAEYLHHCYLLHCDKNKYHRKIVDVLRFTLLSHASNTGGSTGLFFLTPSTSI</sequence>
<name>A0A061IU67_TRYRA</name>
<keyword evidence="2" id="KW-1185">Reference proteome</keyword>
<dbReference type="Proteomes" id="UP000031737">
    <property type="component" value="Unassembled WGS sequence"/>
</dbReference>
<proteinExistence type="predicted"/>
<dbReference type="EMBL" id="AUPL01006932">
    <property type="protein sequence ID" value="ESL05421.1"/>
    <property type="molecule type" value="Genomic_DNA"/>
</dbReference>
<dbReference type="OrthoDB" id="250094at2759"/>
<evidence type="ECO:0000313" key="1">
    <source>
        <dbReference type="EMBL" id="ESL05421.1"/>
    </source>
</evidence>